<gene>
    <name evidence="6" type="ORF">L2A60_07960</name>
</gene>
<keyword evidence="7" id="KW-1185">Reference proteome</keyword>
<dbReference type="RefSeq" id="WP_235703852.1">
    <property type="nucleotide sequence ID" value="NZ_JAKGBZ010000012.1"/>
</dbReference>
<dbReference type="PROSITE" id="PS50932">
    <property type="entry name" value="HTH_LACI_2"/>
    <property type="match status" value="1"/>
</dbReference>
<name>A0ABS9DXT1_9PROT</name>
<dbReference type="SUPFAM" id="SSF53822">
    <property type="entry name" value="Periplasmic binding protein-like I"/>
    <property type="match status" value="1"/>
</dbReference>
<keyword evidence="3" id="KW-0238">DNA-binding</keyword>
<evidence type="ECO:0000313" key="7">
    <source>
        <dbReference type="Proteomes" id="UP001521209"/>
    </source>
</evidence>
<dbReference type="PROSITE" id="PS00356">
    <property type="entry name" value="HTH_LACI_1"/>
    <property type="match status" value="1"/>
</dbReference>
<feature type="domain" description="HTH lacI-type" evidence="5">
    <location>
        <begin position="7"/>
        <end position="61"/>
    </location>
</feature>
<sequence length="331" mass="34730">MTKSRGPTLRDVAERAGVSTATVSFVLNDTKPVAAATRAKVERALAALDYRMSPSARALRTGRHHAIGLLLPDLANPFFPLLAQAVTESAWARGHAIVFASSRADPAEEAEALAALEERADGIIWIPGGIAPTRLPTRPAVVLDRPSPALIAYDSISADHYAGGAAVAALVQRLGHRRIGLLAGPATSPSAQSRCAGFLDHAEGLEIVWRQEVMFTLDLPESAAAVLADPRIDVVVAANDVVAIGALRVLRGLGCAVPGAVSLIGFDDIPWAALTEPPLTTIRQPVAELGDRAVAALLDRIAGRDGPAQHHLLPVEVVERGTTRQHTARAA</sequence>
<dbReference type="PANTHER" id="PTHR30146:SF148">
    <property type="entry name" value="HTH-TYPE TRANSCRIPTIONAL REPRESSOR PURR-RELATED"/>
    <property type="match status" value="1"/>
</dbReference>
<evidence type="ECO:0000256" key="4">
    <source>
        <dbReference type="ARBA" id="ARBA00023163"/>
    </source>
</evidence>
<dbReference type="PANTHER" id="PTHR30146">
    <property type="entry name" value="LACI-RELATED TRANSCRIPTIONAL REPRESSOR"/>
    <property type="match status" value="1"/>
</dbReference>
<keyword evidence="1" id="KW-0678">Repressor</keyword>
<evidence type="ECO:0000256" key="3">
    <source>
        <dbReference type="ARBA" id="ARBA00023125"/>
    </source>
</evidence>
<evidence type="ECO:0000256" key="1">
    <source>
        <dbReference type="ARBA" id="ARBA00022491"/>
    </source>
</evidence>
<dbReference type="Pfam" id="PF13377">
    <property type="entry name" value="Peripla_BP_3"/>
    <property type="match status" value="1"/>
</dbReference>
<evidence type="ECO:0000313" key="6">
    <source>
        <dbReference type="EMBL" id="MCF3946615.1"/>
    </source>
</evidence>
<keyword evidence="2" id="KW-0805">Transcription regulation</keyword>
<evidence type="ECO:0000256" key="2">
    <source>
        <dbReference type="ARBA" id="ARBA00023015"/>
    </source>
</evidence>
<reference evidence="6 7" key="1">
    <citation type="submission" date="2022-01" db="EMBL/GenBank/DDBJ databases">
        <authorList>
            <person name="Won M."/>
            <person name="Kim S.-J."/>
            <person name="Kwon S.-W."/>
        </authorList>
    </citation>
    <scope>NUCLEOTIDE SEQUENCE [LARGE SCALE GENOMIC DNA]</scope>
    <source>
        <strain evidence="6 7">KCTC 23505</strain>
    </source>
</reference>
<protein>
    <submittedName>
        <fullName evidence="6">LacI family transcriptional regulator</fullName>
    </submittedName>
</protein>
<dbReference type="Pfam" id="PF00356">
    <property type="entry name" value="LacI"/>
    <property type="match status" value="1"/>
</dbReference>
<organism evidence="6 7">
    <name type="scientific">Acidiphilium iwatense</name>
    <dbReference type="NCBI Taxonomy" id="768198"/>
    <lineage>
        <taxon>Bacteria</taxon>
        <taxon>Pseudomonadati</taxon>
        <taxon>Pseudomonadota</taxon>
        <taxon>Alphaproteobacteria</taxon>
        <taxon>Acetobacterales</taxon>
        <taxon>Acidocellaceae</taxon>
        <taxon>Acidiphilium</taxon>
    </lineage>
</organism>
<proteinExistence type="predicted"/>
<dbReference type="InterPro" id="IPR046335">
    <property type="entry name" value="LacI/GalR-like_sensor"/>
</dbReference>
<dbReference type="Gene3D" id="1.10.260.40">
    <property type="entry name" value="lambda repressor-like DNA-binding domains"/>
    <property type="match status" value="1"/>
</dbReference>
<dbReference type="Proteomes" id="UP001521209">
    <property type="component" value="Unassembled WGS sequence"/>
</dbReference>
<dbReference type="Gene3D" id="3.40.50.2300">
    <property type="match status" value="2"/>
</dbReference>
<dbReference type="CDD" id="cd06267">
    <property type="entry name" value="PBP1_LacI_sugar_binding-like"/>
    <property type="match status" value="1"/>
</dbReference>
<dbReference type="InterPro" id="IPR028082">
    <property type="entry name" value="Peripla_BP_I"/>
</dbReference>
<dbReference type="CDD" id="cd01392">
    <property type="entry name" value="HTH_LacI"/>
    <property type="match status" value="1"/>
</dbReference>
<comment type="caution">
    <text evidence="6">The sequence shown here is derived from an EMBL/GenBank/DDBJ whole genome shotgun (WGS) entry which is preliminary data.</text>
</comment>
<accession>A0ABS9DXT1</accession>
<dbReference type="InterPro" id="IPR000843">
    <property type="entry name" value="HTH_LacI"/>
</dbReference>
<dbReference type="InterPro" id="IPR010982">
    <property type="entry name" value="Lambda_DNA-bd_dom_sf"/>
</dbReference>
<dbReference type="PRINTS" id="PR00036">
    <property type="entry name" value="HTHLACI"/>
</dbReference>
<dbReference type="EMBL" id="JAKGBZ010000012">
    <property type="protein sequence ID" value="MCF3946615.1"/>
    <property type="molecule type" value="Genomic_DNA"/>
</dbReference>
<dbReference type="SMART" id="SM00354">
    <property type="entry name" value="HTH_LACI"/>
    <property type="match status" value="1"/>
</dbReference>
<evidence type="ECO:0000259" key="5">
    <source>
        <dbReference type="PROSITE" id="PS50932"/>
    </source>
</evidence>
<dbReference type="SUPFAM" id="SSF47413">
    <property type="entry name" value="lambda repressor-like DNA-binding domains"/>
    <property type="match status" value="1"/>
</dbReference>
<keyword evidence="4" id="KW-0804">Transcription</keyword>